<dbReference type="Proteomes" id="UP000553766">
    <property type="component" value="Unassembled WGS sequence"/>
</dbReference>
<dbReference type="AlphaFoldDB" id="A0A840WWJ0"/>
<protein>
    <recommendedName>
        <fullName evidence="9">Protein pufQ</fullName>
    </recommendedName>
</protein>
<dbReference type="GO" id="GO:0015979">
    <property type="term" value="P:photosynthesis"/>
    <property type="evidence" value="ECO:0007669"/>
    <property type="project" value="UniProtKB-KW"/>
</dbReference>
<keyword evidence="4" id="KW-0149">Chlorophyll biosynthesis</keyword>
<evidence type="ECO:0000256" key="4">
    <source>
        <dbReference type="ARBA" id="ARBA00023171"/>
    </source>
</evidence>
<evidence type="ECO:0000256" key="3">
    <source>
        <dbReference type="ARBA" id="ARBA00022531"/>
    </source>
</evidence>
<feature type="transmembrane region" description="Helical" evidence="6">
    <location>
        <begin position="30"/>
        <end position="49"/>
    </location>
</feature>
<comment type="similarity">
    <text evidence="2">Belongs to the PufQ family.</text>
</comment>
<evidence type="ECO:0000256" key="2">
    <source>
        <dbReference type="ARBA" id="ARBA00009920"/>
    </source>
</evidence>
<reference evidence="7 8" key="1">
    <citation type="submission" date="2020-08" db="EMBL/GenBank/DDBJ databases">
        <title>Genomic Encyclopedia of Type Strains, Phase IV (KMG-IV): sequencing the most valuable type-strain genomes for metagenomic binning, comparative biology and taxonomic classification.</title>
        <authorList>
            <person name="Goeker M."/>
        </authorList>
    </citation>
    <scope>NUCLEOTIDE SEQUENCE [LARGE SCALE GENOMIC DNA]</scope>
    <source>
        <strain evidence="7 8">DSM 103377</strain>
    </source>
</reference>
<evidence type="ECO:0000256" key="5">
    <source>
        <dbReference type="ARBA" id="ARBA00023181"/>
    </source>
</evidence>
<dbReference type="InterPro" id="IPR008800">
    <property type="entry name" value="PufQ_cyt-su"/>
</dbReference>
<dbReference type="EMBL" id="JACIJS010000001">
    <property type="protein sequence ID" value="MBB5514075.1"/>
    <property type="molecule type" value="Genomic_DNA"/>
</dbReference>
<dbReference type="Pfam" id="PF05398">
    <property type="entry name" value="PufQ"/>
    <property type="match status" value="1"/>
</dbReference>
<comment type="function">
    <text evidence="1">Required for bacteriochlorophyll biosynthesis. Directly involved in the assembly of both the B875 and B800-850 pigment-protein complexes.</text>
</comment>
<name>A0A840WWJ0_9RHOB</name>
<dbReference type="RefSeq" id="WP_184007322.1">
    <property type="nucleotide sequence ID" value="NZ_JACIJS010000001.1"/>
</dbReference>
<organism evidence="7 8">
    <name type="scientific">Rubricella aquisinus</name>
    <dbReference type="NCBI Taxonomy" id="2028108"/>
    <lineage>
        <taxon>Bacteria</taxon>
        <taxon>Pseudomonadati</taxon>
        <taxon>Pseudomonadota</taxon>
        <taxon>Alphaproteobacteria</taxon>
        <taxon>Rhodobacterales</taxon>
        <taxon>Paracoccaceae</taxon>
        <taxon>Rubricella</taxon>
    </lineage>
</organism>
<keyword evidence="6" id="KW-1133">Transmembrane helix</keyword>
<keyword evidence="3" id="KW-0602">Photosynthesis</keyword>
<keyword evidence="6" id="KW-0812">Transmembrane</keyword>
<evidence type="ECO:0000256" key="1">
    <source>
        <dbReference type="ARBA" id="ARBA00003128"/>
    </source>
</evidence>
<evidence type="ECO:0000256" key="6">
    <source>
        <dbReference type="SAM" id="Phobius"/>
    </source>
</evidence>
<keyword evidence="8" id="KW-1185">Reference proteome</keyword>
<comment type="caution">
    <text evidence="7">The sequence shown here is derived from an EMBL/GenBank/DDBJ whole genome shotgun (WGS) entry which is preliminary data.</text>
</comment>
<proteinExistence type="inferred from homology"/>
<dbReference type="GO" id="GO:0030494">
    <property type="term" value="P:bacteriochlorophyll biosynthetic process"/>
    <property type="evidence" value="ECO:0007669"/>
    <property type="project" value="UniProtKB-KW"/>
</dbReference>
<evidence type="ECO:0000313" key="7">
    <source>
        <dbReference type="EMBL" id="MBB5514075.1"/>
    </source>
</evidence>
<gene>
    <name evidence="7" type="ORF">FHS89_000073</name>
</gene>
<evidence type="ECO:0008006" key="9">
    <source>
        <dbReference type="Google" id="ProtNLM"/>
    </source>
</evidence>
<accession>A0A840WWJ0</accession>
<keyword evidence="6" id="KW-0472">Membrane</keyword>
<keyword evidence="5" id="KW-0077">Bacteriochlorophyll biosynthesis</keyword>
<evidence type="ECO:0000313" key="8">
    <source>
        <dbReference type="Proteomes" id="UP000553766"/>
    </source>
</evidence>
<sequence length="84" mass="9493">MASLDHKQFEDATPVAHARHRRGEGLEYRVYFTLIFAASLPIAAVRVLIPSARRRAFGVSRERRTIWGEAKVMANIVTPLIFSV</sequence>